<evidence type="ECO:0000313" key="2">
    <source>
        <dbReference type="Proteomes" id="UP000568888"/>
    </source>
</evidence>
<proteinExistence type="predicted"/>
<evidence type="ECO:0000313" key="1">
    <source>
        <dbReference type="EMBL" id="GFO64490.1"/>
    </source>
</evidence>
<accession>A0A6V8MWN0</accession>
<dbReference type="RefSeq" id="WP_183347625.1">
    <property type="nucleotide sequence ID" value="NZ_BLXY01000003.1"/>
</dbReference>
<reference evidence="2" key="1">
    <citation type="submission" date="2020-06" db="EMBL/GenBank/DDBJ databases">
        <title>Draft genomic sequecing of Geomonas sp. Red736.</title>
        <authorList>
            <person name="Itoh H."/>
            <person name="Xu Z.X."/>
            <person name="Ushijima N."/>
            <person name="Masuda Y."/>
            <person name="Shiratori Y."/>
            <person name="Senoo K."/>
        </authorList>
    </citation>
    <scope>NUCLEOTIDE SEQUENCE [LARGE SCALE GENOMIC DNA]</scope>
    <source>
        <strain evidence="2">Red736</strain>
    </source>
</reference>
<dbReference type="Proteomes" id="UP000568888">
    <property type="component" value="Unassembled WGS sequence"/>
</dbReference>
<protein>
    <submittedName>
        <fullName evidence="1">Uncharacterized protein</fullName>
    </submittedName>
</protein>
<dbReference type="AlphaFoldDB" id="A0A6V8MWN0"/>
<gene>
    <name evidence="1" type="ORF">GMPD_24090</name>
</gene>
<organism evidence="1 2">
    <name type="scientific">Geomonas paludis</name>
    <dbReference type="NCBI Taxonomy" id="2740185"/>
    <lineage>
        <taxon>Bacteria</taxon>
        <taxon>Pseudomonadati</taxon>
        <taxon>Thermodesulfobacteriota</taxon>
        <taxon>Desulfuromonadia</taxon>
        <taxon>Geobacterales</taxon>
        <taxon>Geobacteraceae</taxon>
        <taxon>Geomonas</taxon>
    </lineage>
</organism>
<dbReference type="EMBL" id="BLXY01000003">
    <property type="protein sequence ID" value="GFO64490.1"/>
    <property type="molecule type" value="Genomic_DNA"/>
</dbReference>
<sequence length="198" mass="21937">MAEPRQLELEISCQQILLPDSSVYSVQWIDLPADAALRADPAFLLEHYFKVVHRCTLGLITPVMEPAGVEFRVTGTRYALLAFSAARFEADRETQAVHLCISGGILVQPGECDSGMFSLLNTTGQDGGRVTVQLSDYCPLLLGSRNPSRLRKLCYGMTQSFFHKVVTIRYLASLFRELCGVKARVAVRNVVVRQGTDI</sequence>
<name>A0A6V8MWN0_9BACT</name>
<comment type="caution">
    <text evidence="1">The sequence shown here is derived from an EMBL/GenBank/DDBJ whole genome shotgun (WGS) entry which is preliminary data.</text>
</comment>